<dbReference type="Gene3D" id="3.40.720.10">
    <property type="entry name" value="Alkaline Phosphatase, subunit A"/>
    <property type="match status" value="1"/>
</dbReference>
<dbReference type="EMBL" id="JABCRE010000003">
    <property type="protein sequence ID" value="NMW32039.1"/>
    <property type="molecule type" value="Genomic_DNA"/>
</dbReference>
<organism evidence="8 9">
    <name type="scientific">Pontixanthobacter rizhaonensis</name>
    <dbReference type="NCBI Taxonomy" id="2730337"/>
    <lineage>
        <taxon>Bacteria</taxon>
        <taxon>Pseudomonadati</taxon>
        <taxon>Pseudomonadota</taxon>
        <taxon>Alphaproteobacteria</taxon>
        <taxon>Sphingomonadales</taxon>
        <taxon>Erythrobacteraceae</taxon>
        <taxon>Pontixanthobacter</taxon>
    </lineage>
</organism>
<dbReference type="InterPro" id="IPR000917">
    <property type="entry name" value="Sulfatase_N"/>
</dbReference>
<keyword evidence="3" id="KW-0479">Metal-binding</keyword>
<comment type="cofactor">
    <cofactor evidence="1">
        <name>Ca(2+)</name>
        <dbReference type="ChEBI" id="CHEBI:29108"/>
    </cofactor>
</comment>
<evidence type="ECO:0000256" key="4">
    <source>
        <dbReference type="ARBA" id="ARBA00022729"/>
    </source>
</evidence>
<evidence type="ECO:0000256" key="3">
    <source>
        <dbReference type="ARBA" id="ARBA00022723"/>
    </source>
</evidence>
<dbReference type="PANTHER" id="PTHR42693:SF42">
    <property type="entry name" value="ARYLSULFATASE G"/>
    <property type="match status" value="1"/>
</dbReference>
<proteinExistence type="inferred from homology"/>
<dbReference type="CDD" id="cd16144">
    <property type="entry name" value="ARS_like"/>
    <property type="match status" value="1"/>
</dbReference>
<evidence type="ECO:0000256" key="6">
    <source>
        <dbReference type="ARBA" id="ARBA00022837"/>
    </source>
</evidence>
<dbReference type="InterPro" id="IPR017850">
    <property type="entry name" value="Alkaline_phosphatase_core_sf"/>
</dbReference>
<feature type="domain" description="Sulfatase N-terminal" evidence="7">
    <location>
        <begin position="54"/>
        <end position="364"/>
    </location>
</feature>
<dbReference type="InterPro" id="IPR050738">
    <property type="entry name" value="Sulfatase"/>
</dbReference>
<evidence type="ECO:0000259" key="7">
    <source>
        <dbReference type="Pfam" id="PF00884"/>
    </source>
</evidence>
<evidence type="ECO:0000256" key="2">
    <source>
        <dbReference type="ARBA" id="ARBA00008779"/>
    </source>
</evidence>
<dbReference type="Gene3D" id="3.30.1120.10">
    <property type="match status" value="1"/>
</dbReference>
<keyword evidence="5" id="KW-0378">Hydrolase</keyword>
<dbReference type="SUPFAM" id="SSF53649">
    <property type="entry name" value="Alkaline phosphatase-like"/>
    <property type="match status" value="1"/>
</dbReference>
<name>A0A848QME5_9SPHN</name>
<dbReference type="AlphaFoldDB" id="A0A848QME5"/>
<dbReference type="PANTHER" id="PTHR42693">
    <property type="entry name" value="ARYLSULFATASE FAMILY MEMBER"/>
    <property type="match status" value="1"/>
</dbReference>
<evidence type="ECO:0000313" key="8">
    <source>
        <dbReference type="EMBL" id="NMW32039.1"/>
    </source>
</evidence>
<dbReference type="Pfam" id="PF00884">
    <property type="entry name" value="Sulfatase"/>
    <property type="match status" value="1"/>
</dbReference>
<evidence type="ECO:0000256" key="1">
    <source>
        <dbReference type="ARBA" id="ARBA00001913"/>
    </source>
</evidence>
<evidence type="ECO:0000313" key="9">
    <source>
        <dbReference type="Proteomes" id="UP000561181"/>
    </source>
</evidence>
<comment type="caution">
    <text evidence="8">The sequence shown here is derived from an EMBL/GenBank/DDBJ whole genome shotgun (WGS) entry which is preliminary data.</text>
</comment>
<dbReference type="Proteomes" id="UP000561181">
    <property type="component" value="Unassembled WGS sequence"/>
</dbReference>
<comment type="similarity">
    <text evidence="2">Belongs to the sulfatase family.</text>
</comment>
<keyword evidence="4" id="KW-0732">Signal</keyword>
<dbReference type="GO" id="GO:0004065">
    <property type="term" value="F:arylsulfatase activity"/>
    <property type="evidence" value="ECO:0007669"/>
    <property type="project" value="TreeGrafter"/>
</dbReference>
<accession>A0A848QME5</accession>
<sequence length="503" mass="55263">MCAPSSLAASDYSLIGAVKLHLLIVLLGFALSGCAASSDRLADRSSGGTSAAQPNIIMIVVDDLGWSDVGYNQTTDLLETPNIDAMAQQSVRFDNAYAGAANCAPSRAVLMSGQYGPRHGIYTVSPSTRGDSRTRKLIPIANKRGLQPNVITLAEALKDAGYASGHFGKWHLGDDPDTQGFDVNVAGSGQGMTFHYFSPYRLPNIEDGPNGEYLTNRLTSDVIEWMKSAKGAPFFAYVPYYSVHTPLQAPEATVQKYRDKGILGGKQANYAAMVEMMDKNVGRILTMLEAEGLADDTIVIFTSDNGGYRMPSFPSPIRAGKGSYYEGGLRVPLLVRWPGKIAPRADHTPVINADFYPTLLSLANAKRPDQVLDGMDLSSVFLGKKKIETRDLFWHFPVYLQAHNGLADQAQDPLFRTRPGSAIRSGDWKLIHYFERDEYELYDLSNDISERDNLAIRRPEKMSELKRKLGAWRQETGADVPTQLNPEYDAAINQQLIAQQLGK</sequence>
<keyword evidence="6" id="KW-0106">Calcium</keyword>
<evidence type="ECO:0000256" key="5">
    <source>
        <dbReference type="ARBA" id="ARBA00022801"/>
    </source>
</evidence>
<keyword evidence="9" id="KW-1185">Reference proteome</keyword>
<reference evidence="8 9" key="1">
    <citation type="submission" date="2020-04" db="EMBL/GenBank/DDBJ databases">
        <authorList>
            <person name="Liu A."/>
        </authorList>
    </citation>
    <scope>NUCLEOTIDE SEQUENCE [LARGE SCALE GENOMIC DNA]</scope>
    <source>
        <strain evidence="8 9">RZ02</strain>
    </source>
</reference>
<dbReference type="GO" id="GO:0046872">
    <property type="term" value="F:metal ion binding"/>
    <property type="evidence" value="ECO:0007669"/>
    <property type="project" value="UniProtKB-KW"/>
</dbReference>
<gene>
    <name evidence="8" type="ORF">HKD42_08195</name>
</gene>
<protein>
    <submittedName>
        <fullName evidence="8">Sulfatase</fullName>
    </submittedName>
</protein>